<protein>
    <submittedName>
        <fullName evidence="2">Uncharacterized protein</fullName>
    </submittedName>
</protein>
<sequence>MGLPYVLKPLSSGNVFHFPCTRAMTSFFDFYQNNWSSDPSDLLEQAKFLSQIVYGHLIHLLSTPTSYPTWDDEGCLSAIRRLLLRTATHLPQIPPTAFIRALFLIMRFKSHFPRATAVRRDAELLFVAAFFRVASATCPSFTISDFMQLSDVEYRPWDVNRYHAVLVEGVGDRDRGDSPRDLPRLKAFFHFYVSPFVPVAYHRRVDTRFNFTLQQSVDRCADSTVGESEESVKFGSLLFLETIREDEHRNSDSPASDDYDSDDESGIVYDTSGQSYLLNQVIDFDNASDTSSVKTVRSIQSSGSETSQDSALSDVSYTPFGDPSLSSRQKRMRIRSYVKTVKNAVKRSVRRVSSGSSASSLSSKIH</sequence>
<dbReference type="OrthoDB" id="3008731at2759"/>
<evidence type="ECO:0000313" key="3">
    <source>
        <dbReference type="Proteomes" id="UP000307440"/>
    </source>
</evidence>
<keyword evidence="3" id="KW-1185">Reference proteome</keyword>
<gene>
    <name evidence="2" type="ORF">FA15DRAFT_700429</name>
</gene>
<proteinExistence type="predicted"/>
<organism evidence="2 3">
    <name type="scientific">Coprinopsis marcescibilis</name>
    <name type="common">Agaric fungus</name>
    <name type="synonym">Psathyrella marcescibilis</name>
    <dbReference type="NCBI Taxonomy" id="230819"/>
    <lineage>
        <taxon>Eukaryota</taxon>
        <taxon>Fungi</taxon>
        <taxon>Dikarya</taxon>
        <taxon>Basidiomycota</taxon>
        <taxon>Agaricomycotina</taxon>
        <taxon>Agaricomycetes</taxon>
        <taxon>Agaricomycetidae</taxon>
        <taxon>Agaricales</taxon>
        <taxon>Agaricineae</taxon>
        <taxon>Psathyrellaceae</taxon>
        <taxon>Coprinopsis</taxon>
    </lineage>
</organism>
<dbReference type="AlphaFoldDB" id="A0A5C3L8R9"/>
<feature type="region of interest" description="Disordered" evidence="1">
    <location>
        <begin position="298"/>
        <end position="329"/>
    </location>
</feature>
<name>A0A5C3L8R9_COPMA</name>
<accession>A0A5C3L8R9</accession>
<reference evidence="2 3" key="1">
    <citation type="journal article" date="2019" name="Nat. Ecol. Evol.">
        <title>Megaphylogeny resolves global patterns of mushroom evolution.</title>
        <authorList>
            <person name="Varga T."/>
            <person name="Krizsan K."/>
            <person name="Foldi C."/>
            <person name="Dima B."/>
            <person name="Sanchez-Garcia M."/>
            <person name="Sanchez-Ramirez S."/>
            <person name="Szollosi G.J."/>
            <person name="Szarkandi J.G."/>
            <person name="Papp V."/>
            <person name="Albert L."/>
            <person name="Andreopoulos W."/>
            <person name="Angelini C."/>
            <person name="Antonin V."/>
            <person name="Barry K.W."/>
            <person name="Bougher N.L."/>
            <person name="Buchanan P."/>
            <person name="Buyck B."/>
            <person name="Bense V."/>
            <person name="Catcheside P."/>
            <person name="Chovatia M."/>
            <person name="Cooper J."/>
            <person name="Damon W."/>
            <person name="Desjardin D."/>
            <person name="Finy P."/>
            <person name="Geml J."/>
            <person name="Haridas S."/>
            <person name="Hughes K."/>
            <person name="Justo A."/>
            <person name="Karasinski D."/>
            <person name="Kautmanova I."/>
            <person name="Kiss B."/>
            <person name="Kocsube S."/>
            <person name="Kotiranta H."/>
            <person name="LaButti K.M."/>
            <person name="Lechner B.E."/>
            <person name="Liimatainen K."/>
            <person name="Lipzen A."/>
            <person name="Lukacs Z."/>
            <person name="Mihaltcheva S."/>
            <person name="Morgado L.N."/>
            <person name="Niskanen T."/>
            <person name="Noordeloos M.E."/>
            <person name="Ohm R.A."/>
            <person name="Ortiz-Santana B."/>
            <person name="Ovrebo C."/>
            <person name="Racz N."/>
            <person name="Riley R."/>
            <person name="Savchenko A."/>
            <person name="Shiryaev A."/>
            <person name="Soop K."/>
            <person name="Spirin V."/>
            <person name="Szebenyi C."/>
            <person name="Tomsovsky M."/>
            <person name="Tulloss R.E."/>
            <person name="Uehling J."/>
            <person name="Grigoriev I.V."/>
            <person name="Vagvolgyi C."/>
            <person name="Papp T."/>
            <person name="Martin F.M."/>
            <person name="Miettinen O."/>
            <person name="Hibbett D.S."/>
            <person name="Nagy L.G."/>
        </authorList>
    </citation>
    <scope>NUCLEOTIDE SEQUENCE [LARGE SCALE GENOMIC DNA]</scope>
    <source>
        <strain evidence="2 3">CBS 121175</strain>
    </source>
</reference>
<dbReference type="EMBL" id="ML210151">
    <property type="protein sequence ID" value="TFK29160.1"/>
    <property type="molecule type" value="Genomic_DNA"/>
</dbReference>
<evidence type="ECO:0000313" key="2">
    <source>
        <dbReference type="EMBL" id="TFK29160.1"/>
    </source>
</evidence>
<dbReference type="Proteomes" id="UP000307440">
    <property type="component" value="Unassembled WGS sequence"/>
</dbReference>
<feature type="compositionally biased region" description="Polar residues" evidence="1">
    <location>
        <begin position="298"/>
        <end position="316"/>
    </location>
</feature>
<evidence type="ECO:0000256" key="1">
    <source>
        <dbReference type="SAM" id="MobiDB-lite"/>
    </source>
</evidence>